<dbReference type="RefSeq" id="WP_227209489.1">
    <property type="nucleotide sequence ID" value="NZ_JAJCLO010000031.1"/>
</dbReference>
<protein>
    <recommendedName>
        <fullName evidence="3">DUF551 domain-containing protein</fullName>
    </recommendedName>
</protein>
<sequence length="130" mass="15392">MPVQIDMEMPKNCRACKFCQDDVYSLCYFCFLNEDRCCEFSTDRPDWCPLVEAKEQKWHVVAEGDLPPKPKDGIKRYLVTKQRQNDWSKRIVTALYWDGNNFYNDGLSGSRMRDVLAWRELPEPWEGAEK</sequence>
<organism evidence="1 2">
    <name type="scientific">Eubacterium limosum</name>
    <dbReference type="NCBI Taxonomy" id="1736"/>
    <lineage>
        <taxon>Bacteria</taxon>
        <taxon>Bacillati</taxon>
        <taxon>Bacillota</taxon>
        <taxon>Clostridia</taxon>
        <taxon>Eubacteriales</taxon>
        <taxon>Eubacteriaceae</taxon>
        <taxon>Eubacterium</taxon>
    </lineage>
</organism>
<evidence type="ECO:0000313" key="1">
    <source>
        <dbReference type="EMBL" id="MDE1472923.1"/>
    </source>
</evidence>
<evidence type="ECO:0008006" key="3">
    <source>
        <dbReference type="Google" id="ProtNLM"/>
    </source>
</evidence>
<dbReference type="EMBL" id="JAQSVD010000033">
    <property type="protein sequence ID" value="MDE1472923.1"/>
    <property type="molecule type" value="Genomic_DNA"/>
</dbReference>
<name>A0ABT5UVD1_EUBLI</name>
<evidence type="ECO:0000313" key="2">
    <source>
        <dbReference type="Proteomes" id="UP001215087"/>
    </source>
</evidence>
<proteinExistence type="predicted"/>
<reference evidence="1 2" key="1">
    <citation type="submission" date="2023-02" db="EMBL/GenBank/DDBJ databases">
        <title>Comparative genome analysis of Eubacterium limosum species.</title>
        <authorList>
            <person name="Bak J.E."/>
        </authorList>
    </citation>
    <scope>NUCLEOTIDE SEQUENCE [LARGE SCALE GENOMIC DNA]</scope>
    <source>
        <strain evidence="1 2">KGMB01548</strain>
    </source>
</reference>
<gene>
    <name evidence="1" type="ORF">PTZ04_21960</name>
</gene>
<accession>A0ABT5UVD1</accession>
<comment type="caution">
    <text evidence="1">The sequence shown here is derived from an EMBL/GenBank/DDBJ whole genome shotgun (WGS) entry which is preliminary data.</text>
</comment>
<keyword evidence="2" id="KW-1185">Reference proteome</keyword>
<dbReference type="Proteomes" id="UP001215087">
    <property type="component" value="Unassembled WGS sequence"/>
</dbReference>